<comment type="caution">
    <text evidence="1">The sequence shown here is derived from an EMBL/GenBank/DDBJ whole genome shotgun (WGS) entry which is preliminary data.</text>
</comment>
<protein>
    <submittedName>
        <fullName evidence="1">Uncharacterized protein</fullName>
    </submittedName>
</protein>
<gene>
    <name evidence="1" type="ORF">KSP40_PGU012942</name>
</gene>
<keyword evidence="2" id="KW-1185">Reference proteome</keyword>
<sequence>MRLQIIDTLKCLQANQSSYQRALTVLSRIQDGLYKDWLISRDSIKVMLLYGSDLLESFSIPGAWILDQVFLAMFYLLSRNKFLNFDFLVVY</sequence>
<reference evidence="1 2" key="1">
    <citation type="journal article" date="2022" name="Nat. Plants">
        <title>Genomes of leafy and leafless Platanthera orchids illuminate the evolution of mycoheterotrophy.</title>
        <authorList>
            <person name="Li M.H."/>
            <person name="Liu K.W."/>
            <person name="Li Z."/>
            <person name="Lu H.C."/>
            <person name="Ye Q.L."/>
            <person name="Zhang D."/>
            <person name="Wang J.Y."/>
            <person name="Li Y.F."/>
            <person name="Zhong Z.M."/>
            <person name="Liu X."/>
            <person name="Yu X."/>
            <person name="Liu D.K."/>
            <person name="Tu X.D."/>
            <person name="Liu B."/>
            <person name="Hao Y."/>
            <person name="Liao X.Y."/>
            <person name="Jiang Y.T."/>
            <person name="Sun W.H."/>
            <person name="Chen J."/>
            <person name="Chen Y.Q."/>
            <person name="Ai Y."/>
            <person name="Zhai J.W."/>
            <person name="Wu S.S."/>
            <person name="Zhou Z."/>
            <person name="Hsiao Y.Y."/>
            <person name="Wu W.L."/>
            <person name="Chen Y.Y."/>
            <person name="Lin Y.F."/>
            <person name="Hsu J.L."/>
            <person name="Li C.Y."/>
            <person name="Wang Z.W."/>
            <person name="Zhao X."/>
            <person name="Zhong W.Y."/>
            <person name="Ma X.K."/>
            <person name="Ma L."/>
            <person name="Huang J."/>
            <person name="Chen G.Z."/>
            <person name="Huang M.Z."/>
            <person name="Huang L."/>
            <person name="Peng D.H."/>
            <person name="Luo Y.B."/>
            <person name="Zou S.Q."/>
            <person name="Chen S.P."/>
            <person name="Lan S."/>
            <person name="Tsai W.C."/>
            <person name="Van de Peer Y."/>
            <person name="Liu Z.J."/>
        </authorList>
    </citation>
    <scope>NUCLEOTIDE SEQUENCE [LARGE SCALE GENOMIC DNA]</scope>
    <source>
        <strain evidence="1">Lor288</strain>
    </source>
</reference>
<name>A0ABR2LNG8_9ASPA</name>
<accession>A0ABR2LNG8</accession>
<organism evidence="1 2">
    <name type="scientific">Platanthera guangdongensis</name>
    <dbReference type="NCBI Taxonomy" id="2320717"/>
    <lineage>
        <taxon>Eukaryota</taxon>
        <taxon>Viridiplantae</taxon>
        <taxon>Streptophyta</taxon>
        <taxon>Embryophyta</taxon>
        <taxon>Tracheophyta</taxon>
        <taxon>Spermatophyta</taxon>
        <taxon>Magnoliopsida</taxon>
        <taxon>Liliopsida</taxon>
        <taxon>Asparagales</taxon>
        <taxon>Orchidaceae</taxon>
        <taxon>Orchidoideae</taxon>
        <taxon>Orchideae</taxon>
        <taxon>Orchidinae</taxon>
        <taxon>Platanthera</taxon>
    </lineage>
</organism>
<proteinExistence type="predicted"/>
<dbReference type="EMBL" id="JBBWWR010000017">
    <property type="protein sequence ID" value="KAK8945813.1"/>
    <property type="molecule type" value="Genomic_DNA"/>
</dbReference>
<evidence type="ECO:0000313" key="2">
    <source>
        <dbReference type="Proteomes" id="UP001412067"/>
    </source>
</evidence>
<dbReference type="Proteomes" id="UP001412067">
    <property type="component" value="Unassembled WGS sequence"/>
</dbReference>
<evidence type="ECO:0000313" key="1">
    <source>
        <dbReference type="EMBL" id="KAK8945813.1"/>
    </source>
</evidence>